<gene>
    <name evidence="2" type="ORF">N658DRAFT_476123</name>
</gene>
<dbReference type="Pfam" id="PF08297">
    <property type="entry name" value="U3_snoRNA_assoc"/>
    <property type="match status" value="1"/>
</dbReference>
<feature type="compositionally biased region" description="Basic and acidic residues" evidence="1">
    <location>
        <begin position="74"/>
        <end position="94"/>
    </location>
</feature>
<accession>A0AAN6PWF7</accession>
<feature type="compositionally biased region" description="Polar residues" evidence="1">
    <location>
        <begin position="253"/>
        <end position="266"/>
    </location>
</feature>
<proteinExistence type="predicted"/>
<feature type="compositionally biased region" description="Basic and acidic residues" evidence="1">
    <location>
        <begin position="33"/>
        <end position="43"/>
    </location>
</feature>
<feature type="region of interest" description="Disordered" evidence="1">
    <location>
        <begin position="1"/>
        <end position="334"/>
    </location>
</feature>
<evidence type="ECO:0000256" key="1">
    <source>
        <dbReference type="SAM" id="MobiDB-lite"/>
    </source>
</evidence>
<feature type="compositionally biased region" description="Polar residues" evidence="1">
    <location>
        <begin position="1"/>
        <end position="13"/>
    </location>
</feature>
<organism evidence="2 3">
    <name type="scientific">Parathielavia hyrcaniae</name>
    <dbReference type="NCBI Taxonomy" id="113614"/>
    <lineage>
        <taxon>Eukaryota</taxon>
        <taxon>Fungi</taxon>
        <taxon>Dikarya</taxon>
        <taxon>Ascomycota</taxon>
        <taxon>Pezizomycotina</taxon>
        <taxon>Sordariomycetes</taxon>
        <taxon>Sordariomycetidae</taxon>
        <taxon>Sordariales</taxon>
        <taxon>Chaetomiaceae</taxon>
        <taxon>Parathielavia</taxon>
    </lineage>
</organism>
<feature type="compositionally biased region" description="Basic and acidic residues" evidence="1">
    <location>
        <begin position="319"/>
        <end position="331"/>
    </location>
</feature>
<feature type="compositionally biased region" description="Acidic residues" evidence="1">
    <location>
        <begin position="181"/>
        <end position="196"/>
    </location>
</feature>
<name>A0AAN6PWF7_9PEZI</name>
<feature type="compositionally biased region" description="Basic and acidic residues" evidence="1">
    <location>
        <begin position="242"/>
        <end position="252"/>
    </location>
</feature>
<reference evidence="2" key="1">
    <citation type="journal article" date="2023" name="Mol. Phylogenet. Evol.">
        <title>Genome-scale phylogeny and comparative genomics of the fungal order Sordariales.</title>
        <authorList>
            <person name="Hensen N."/>
            <person name="Bonometti L."/>
            <person name="Westerberg I."/>
            <person name="Brannstrom I.O."/>
            <person name="Guillou S."/>
            <person name="Cros-Aarteil S."/>
            <person name="Calhoun S."/>
            <person name="Haridas S."/>
            <person name="Kuo A."/>
            <person name="Mondo S."/>
            <person name="Pangilinan J."/>
            <person name="Riley R."/>
            <person name="LaButti K."/>
            <person name="Andreopoulos B."/>
            <person name="Lipzen A."/>
            <person name="Chen C."/>
            <person name="Yan M."/>
            <person name="Daum C."/>
            <person name="Ng V."/>
            <person name="Clum A."/>
            <person name="Steindorff A."/>
            <person name="Ohm R.A."/>
            <person name="Martin F."/>
            <person name="Silar P."/>
            <person name="Natvig D.O."/>
            <person name="Lalanne C."/>
            <person name="Gautier V."/>
            <person name="Ament-Velasquez S.L."/>
            <person name="Kruys A."/>
            <person name="Hutchinson M.I."/>
            <person name="Powell A.J."/>
            <person name="Barry K."/>
            <person name="Miller A.N."/>
            <person name="Grigoriev I.V."/>
            <person name="Debuchy R."/>
            <person name="Gladieux P."/>
            <person name="Hiltunen Thoren M."/>
            <person name="Johannesson H."/>
        </authorList>
    </citation>
    <scope>NUCLEOTIDE SEQUENCE</scope>
    <source>
        <strain evidence="2">CBS 757.83</strain>
    </source>
</reference>
<feature type="compositionally biased region" description="Basic and acidic residues" evidence="1">
    <location>
        <begin position="205"/>
        <end position="219"/>
    </location>
</feature>
<reference evidence="2" key="2">
    <citation type="submission" date="2023-05" db="EMBL/GenBank/DDBJ databases">
        <authorList>
            <consortium name="Lawrence Berkeley National Laboratory"/>
            <person name="Steindorff A."/>
            <person name="Hensen N."/>
            <person name="Bonometti L."/>
            <person name="Westerberg I."/>
            <person name="Brannstrom I.O."/>
            <person name="Guillou S."/>
            <person name="Cros-Aarteil S."/>
            <person name="Calhoun S."/>
            <person name="Haridas S."/>
            <person name="Kuo A."/>
            <person name="Mondo S."/>
            <person name="Pangilinan J."/>
            <person name="Riley R."/>
            <person name="Labutti K."/>
            <person name="Andreopoulos B."/>
            <person name="Lipzen A."/>
            <person name="Chen C."/>
            <person name="Yanf M."/>
            <person name="Daum C."/>
            <person name="Ng V."/>
            <person name="Clum A."/>
            <person name="Ohm R."/>
            <person name="Martin F."/>
            <person name="Silar P."/>
            <person name="Natvig D."/>
            <person name="Lalanne C."/>
            <person name="Gautier V."/>
            <person name="Ament-Velasquez S.L."/>
            <person name="Kruys A."/>
            <person name="Hutchinson M.I."/>
            <person name="Powell A.J."/>
            <person name="Barry K."/>
            <person name="Miller A.N."/>
            <person name="Grigoriev I.V."/>
            <person name="Debuchy R."/>
            <person name="Gladieux P."/>
            <person name="Thoren M.H."/>
            <person name="Johannesson H."/>
        </authorList>
    </citation>
    <scope>NUCLEOTIDE SEQUENCE</scope>
    <source>
        <strain evidence="2">CBS 757.83</strain>
    </source>
</reference>
<dbReference type="AlphaFoldDB" id="A0AAN6PWF7"/>
<comment type="caution">
    <text evidence="2">The sequence shown here is derived from an EMBL/GenBank/DDBJ whole genome shotgun (WGS) entry which is preliminary data.</text>
</comment>
<dbReference type="InterPro" id="IPR013268">
    <property type="entry name" value="UTP16"/>
</dbReference>
<evidence type="ECO:0000313" key="3">
    <source>
        <dbReference type="Proteomes" id="UP001305647"/>
    </source>
</evidence>
<feature type="compositionally biased region" description="Basic and acidic residues" evidence="1">
    <location>
        <begin position="270"/>
        <end position="279"/>
    </location>
</feature>
<evidence type="ECO:0000313" key="2">
    <source>
        <dbReference type="EMBL" id="KAK4099063.1"/>
    </source>
</evidence>
<feature type="compositionally biased region" description="Basic and acidic residues" evidence="1">
    <location>
        <begin position="131"/>
        <end position="154"/>
    </location>
</feature>
<keyword evidence="3" id="KW-1185">Reference proteome</keyword>
<dbReference type="Proteomes" id="UP001305647">
    <property type="component" value="Unassembled WGS sequence"/>
</dbReference>
<sequence length="380" mass="42393">MTPRTSPRSQPGQTEEAPDVIEILSSDSEPEAPEEKDHVSEHGSDDEDDYEQPLSRAASIKYKMEEPEEDEPPQDEHGAPSDAKLAMRDKDTGSAKHRHVSIEIPLPTSSALRRRKTEASAPGSQESNGDDVFKTPSERRHITFDDSEHDEFVTPKEGPSGDPLDSSAAKPDWQDAGRSGEEEEEEEAEESDDDAPPEAVSTRTAEAEVVKATEAERRAAQQQSELLKRKNQERTALLQKQAAERKRAHEPTEPQQQDDATATPEQLASEPEKRKREVPKLLPLELLESDDEDDISQQPSSSADKSHKRRKLGGPEQALLREPKLPKDKRLGTTAYRVVKGAGDPRLAPRVKKQAVNLRETLLRRDRIAKPRGGFFVKNR</sequence>
<dbReference type="GO" id="GO:0006364">
    <property type="term" value="P:rRNA processing"/>
    <property type="evidence" value="ECO:0007669"/>
    <property type="project" value="InterPro"/>
</dbReference>
<dbReference type="EMBL" id="MU863653">
    <property type="protein sequence ID" value="KAK4099063.1"/>
    <property type="molecule type" value="Genomic_DNA"/>
</dbReference>
<protein>
    <submittedName>
        <fullName evidence="2">Uncharacterized protein</fullName>
    </submittedName>
</protein>
<dbReference type="GO" id="GO:0030515">
    <property type="term" value="F:snoRNA binding"/>
    <property type="evidence" value="ECO:0007669"/>
    <property type="project" value="InterPro"/>
</dbReference>